<comment type="caution">
    <text evidence="1">The sequence shown here is derived from an EMBL/GenBank/DDBJ whole genome shotgun (WGS) entry which is preliminary data.</text>
</comment>
<dbReference type="AlphaFoldDB" id="A0AAV4N5Z0"/>
<sequence>MNIDNRDKFFLSTDQTGHVLFDQLLIGYNTDQYASSLSTDQSGQVFLSTDQRDKFLLSTDQRDKFLLSTDQRGKFCLSTDQRGKFFWSTEKSPAQVLIPLGSKI</sequence>
<protein>
    <submittedName>
        <fullName evidence="1">Uncharacterized protein</fullName>
    </submittedName>
</protein>
<evidence type="ECO:0000313" key="1">
    <source>
        <dbReference type="EMBL" id="GIX80245.1"/>
    </source>
</evidence>
<dbReference type="EMBL" id="BPLR01003010">
    <property type="protein sequence ID" value="GIX80245.1"/>
    <property type="molecule type" value="Genomic_DNA"/>
</dbReference>
<proteinExistence type="predicted"/>
<gene>
    <name evidence="1" type="ORF">CEXT_766011</name>
</gene>
<keyword evidence="2" id="KW-1185">Reference proteome</keyword>
<reference evidence="1 2" key="1">
    <citation type="submission" date="2021-06" db="EMBL/GenBank/DDBJ databases">
        <title>Caerostris extrusa draft genome.</title>
        <authorList>
            <person name="Kono N."/>
            <person name="Arakawa K."/>
        </authorList>
    </citation>
    <scope>NUCLEOTIDE SEQUENCE [LARGE SCALE GENOMIC DNA]</scope>
</reference>
<organism evidence="1 2">
    <name type="scientific">Caerostris extrusa</name>
    <name type="common">Bark spider</name>
    <name type="synonym">Caerostris bankana</name>
    <dbReference type="NCBI Taxonomy" id="172846"/>
    <lineage>
        <taxon>Eukaryota</taxon>
        <taxon>Metazoa</taxon>
        <taxon>Ecdysozoa</taxon>
        <taxon>Arthropoda</taxon>
        <taxon>Chelicerata</taxon>
        <taxon>Arachnida</taxon>
        <taxon>Araneae</taxon>
        <taxon>Araneomorphae</taxon>
        <taxon>Entelegynae</taxon>
        <taxon>Araneoidea</taxon>
        <taxon>Araneidae</taxon>
        <taxon>Caerostris</taxon>
    </lineage>
</organism>
<accession>A0AAV4N5Z0</accession>
<name>A0AAV4N5Z0_CAEEX</name>
<evidence type="ECO:0000313" key="2">
    <source>
        <dbReference type="Proteomes" id="UP001054945"/>
    </source>
</evidence>
<dbReference type="Proteomes" id="UP001054945">
    <property type="component" value="Unassembled WGS sequence"/>
</dbReference>